<name>A0A7R8ZIC6_TIMDO</name>
<accession>A0A7R8ZIC6</accession>
<sequence length="49" mass="5782">MLKPGEQEFIRKGKTGGWSEEFTPGLQEKAYQWIQENLQKTDLRLPLFN</sequence>
<protein>
    <recommendedName>
        <fullName evidence="1">Sulfotransferase domain-containing protein</fullName>
    </recommendedName>
</protein>
<dbReference type="InterPro" id="IPR000863">
    <property type="entry name" value="Sulfotransferase_dom"/>
</dbReference>
<dbReference type="AlphaFoldDB" id="A0A7R8ZIC6"/>
<dbReference type="InterPro" id="IPR027417">
    <property type="entry name" value="P-loop_NTPase"/>
</dbReference>
<dbReference type="GO" id="GO:0008146">
    <property type="term" value="F:sulfotransferase activity"/>
    <property type="evidence" value="ECO:0007669"/>
    <property type="project" value="InterPro"/>
</dbReference>
<dbReference type="SUPFAM" id="SSF52540">
    <property type="entry name" value="P-loop containing nucleoside triphosphate hydrolases"/>
    <property type="match status" value="1"/>
</dbReference>
<dbReference type="EMBL" id="OA583387">
    <property type="protein sequence ID" value="CAD7206551.1"/>
    <property type="molecule type" value="Genomic_DNA"/>
</dbReference>
<evidence type="ECO:0000259" key="1">
    <source>
        <dbReference type="Pfam" id="PF00685"/>
    </source>
</evidence>
<gene>
    <name evidence="2" type="ORF">TDIB3V08_LOCUS12700</name>
</gene>
<proteinExistence type="predicted"/>
<organism evidence="2">
    <name type="scientific">Timema douglasi</name>
    <name type="common">Walking stick</name>
    <dbReference type="NCBI Taxonomy" id="61478"/>
    <lineage>
        <taxon>Eukaryota</taxon>
        <taxon>Metazoa</taxon>
        <taxon>Ecdysozoa</taxon>
        <taxon>Arthropoda</taxon>
        <taxon>Hexapoda</taxon>
        <taxon>Insecta</taxon>
        <taxon>Pterygota</taxon>
        <taxon>Neoptera</taxon>
        <taxon>Polyneoptera</taxon>
        <taxon>Phasmatodea</taxon>
        <taxon>Timematodea</taxon>
        <taxon>Timematoidea</taxon>
        <taxon>Timematidae</taxon>
        <taxon>Timema</taxon>
    </lineage>
</organism>
<evidence type="ECO:0000313" key="2">
    <source>
        <dbReference type="EMBL" id="CAD7206551.1"/>
    </source>
</evidence>
<dbReference type="Pfam" id="PF00685">
    <property type="entry name" value="Sulfotransfer_1"/>
    <property type="match status" value="1"/>
</dbReference>
<feature type="domain" description="Sulfotransferase" evidence="1">
    <location>
        <begin position="6"/>
        <end position="41"/>
    </location>
</feature>
<dbReference type="Gene3D" id="3.40.50.300">
    <property type="entry name" value="P-loop containing nucleotide triphosphate hydrolases"/>
    <property type="match status" value="1"/>
</dbReference>
<reference evidence="2" key="1">
    <citation type="submission" date="2020-11" db="EMBL/GenBank/DDBJ databases">
        <authorList>
            <person name="Tran Van P."/>
        </authorList>
    </citation>
    <scope>NUCLEOTIDE SEQUENCE</scope>
</reference>